<dbReference type="InterPro" id="IPR001902">
    <property type="entry name" value="SLC26A/SulP_fam"/>
</dbReference>
<feature type="transmembrane region" description="Helical" evidence="5">
    <location>
        <begin position="356"/>
        <end position="376"/>
    </location>
</feature>
<evidence type="ECO:0000259" key="6">
    <source>
        <dbReference type="PROSITE" id="PS50801"/>
    </source>
</evidence>
<sequence length="717" mass="79268">MASEEEQRLIVDRPVYNLESLDAEFQVQHVDLTVRGSAQRHLRKILYNPSAFAKRFLLARLPCIEWLSNYKWKSDLVPDVVSGLTVGIVNISQGMAYGMLCGIPPIYGLYTSLYPPLFYAIFGSSRHMSLGTFSVISLMCFSTVQRMAAGPCTMVASVTNASTTASGAECWFCGDELRSCRPDPTLAVEVSLTLTFLTGILQILLGILNMGFLSVYLSDQMVEGLTSGSAILVLTSQVPPLFGISDLPSIGQPFAIVKFYGCFFLRILKTNWLTFLVSVVCVFVLSVAKERVSPLWQRYLKFPLPIDIIIVIIFTSISFTVDFPRNYGVSIVGDIPAGLLYPRLPKWSILKEMISDALSIGVVAYSLCVALGKVFAKKYAYRLMPNQEWYALGLANTLSSFFSCHPTSIALSRCLLQASQGGKTQVASVVAALVVMFVLLFLAPYLTYLPKCVLAATIVVALKGMFVQLGHLPALWKCSKPDFLIWVVSFSSVILLDMTYGLAVSVAFTLLTVIFKFQWAYSVSLGQLDESEIYQGVSSYAAAKEIRGIKIYRFDSPLLFANVELFKEGVVKCAGIDPMDVINTKAQNDITTDSAIVLDVSEEGMSNSLKKATPKDSLPHSVIIDCSSFSCIDVMGAEAMKELFLDYQRIHVDVAFASCKVSVRQLLERAGVFQHKRTEKQMIKLVQRRIIVFVYNGLNSALYTKRMPFSRLPGTLP</sequence>
<protein>
    <submittedName>
        <fullName evidence="8">STAS domain-containing protein</fullName>
    </submittedName>
</protein>
<dbReference type="WBParaSite" id="TMUE_1000003631.1">
    <property type="protein sequence ID" value="TMUE_1000003631.1"/>
    <property type="gene ID" value="WBGene00288589"/>
</dbReference>
<dbReference type="GO" id="GO:0055085">
    <property type="term" value="P:transmembrane transport"/>
    <property type="evidence" value="ECO:0007669"/>
    <property type="project" value="InterPro"/>
</dbReference>
<evidence type="ECO:0000256" key="3">
    <source>
        <dbReference type="ARBA" id="ARBA00022989"/>
    </source>
</evidence>
<organism evidence="7 8">
    <name type="scientific">Trichuris muris</name>
    <name type="common">Mouse whipworm</name>
    <dbReference type="NCBI Taxonomy" id="70415"/>
    <lineage>
        <taxon>Eukaryota</taxon>
        <taxon>Metazoa</taxon>
        <taxon>Ecdysozoa</taxon>
        <taxon>Nematoda</taxon>
        <taxon>Enoplea</taxon>
        <taxon>Dorylaimia</taxon>
        <taxon>Trichinellida</taxon>
        <taxon>Trichuridae</taxon>
        <taxon>Trichuris</taxon>
    </lineage>
</organism>
<evidence type="ECO:0000313" key="7">
    <source>
        <dbReference type="Proteomes" id="UP000046395"/>
    </source>
</evidence>
<dbReference type="Gene3D" id="3.30.750.24">
    <property type="entry name" value="STAS domain"/>
    <property type="match status" value="1"/>
</dbReference>
<dbReference type="SUPFAM" id="SSF52091">
    <property type="entry name" value="SpoIIaa-like"/>
    <property type="match status" value="1"/>
</dbReference>
<proteinExistence type="predicted"/>
<feature type="transmembrane region" description="Helical" evidence="5">
    <location>
        <begin position="483"/>
        <end position="515"/>
    </location>
</feature>
<evidence type="ECO:0000256" key="2">
    <source>
        <dbReference type="ARBA" id="ARBA00022692"/>
    </source>
</evidence>
<dbReference type="NCBIfam" id="TIGR00815">
    <property type="entry name" value="sulP"/>
    <property type="match status" value="1"/>
</dbReference>
<feature type="transmembrane region" description="Helical" evidence="5">
    <location>
        <begin position="453"/>
        <end position="471"/>
    </location>
</feature>
<dbReference type="InterPro" id="IPR002645">
    <property type="entry name" value="STAS_dom"/>
</dbReference>
<name>A0A5S6Q8L3_TRIMR</name>
<feature type="transmembrane region" description="Helical" evidence="5">
    <location>
        <begin position="300"/>
        <end position="321"/>
    </location>
</feature>
<dbReference type="Pfam" id="PF01740">
    <property type="entry name" value="STAS"/>
    <property type="match status" value="1"/>
</dbReference>
<evidence type="ECO:0000313" key="8">
    <source>
        <dbReference type="WBParaSite" id="TMUE_1000003631.1"/>
    </source>
</evidence>
<dbReference type="Proteomes" id="UP000046395">
    <property type="component" value="Unassembled WGS sequence"/>
</dbReference>
<accession>A0A5S6Q8L3</accession>
<evidence type="ECO:0000256" key="5">
    <source>
        <dbReference type="SAM" id="Phobius"/>
    </source>
</evidence>
<dbReference type="GO" id="GO:0016020">
    <property type="term" value="C:membrane"/>
    <property type="evidence" value="ECO:0007669"/>
    <property type="project" value="UniProtKB-SubCell"/>
</dbReference>
<keyword evidence="4 5" id="KW-0472">Membrane</keyword>
<evidence type="ECO:0000256" key="4">
    <source>
        <dbReference type="ARBA" id="ARBA00023136"/>
    </source>
</evidence>
<dbReference type="InterPro" id="IPR036513">
    <property type="entry name" value="STAS_dom_sf"/>
</dbReference>
<dbReference type="PROSITE" id="PS50801">
    <property type="entry name" value="STAS"/>
    <property type="match status" value="1"/>
</dbReference>
<feature type="transmembrane region" description="Helical" evidence="5">
    <location>
        <begin position="186"/>
        <end position="208"/>
    </location>
</feature>
<dbReference type="CDD" id="cd07042">
    <property type="entry name" value="STAS_SulP_like_sulfate_transporter"/>
    <property type="match status" value="1"/>
</dbReference>
<dbReference type="STRING" id="70415.A0A5S6Q8L3"/>
<dbReference type="PANTHER" id="PTHR11814">
    <property type="entry name" value="SULFATE TRANSPORTER"/>
    <property type="match status" value="1"/>
</dbReference>
<evidence type="ECO:0000256" key="1">
    <source>
        <dbReference type="ARBA" id="ARBA00004141"/>
    </source>
</evidence>
<dbReference type="Pfam" id="PF00916">
    <property type="entry name" value="Sulfate_transp"/>
    <property type="match status" value="1"/>
</dbReference>
<comment type="subcellular location">
    <subcellularLocation>
        <location evidence="1">Membrane</location>
        <topology evidence="1">Multi-pass membrane protein</topology>
    </subcellularLocation>
</comment>
<keyword evidence="3 5" id="KW-1133">Transmembrane helix</keyword>
<feature type="transmembrane region" description="Helical" evidence="5">
    <location>
        <begin position="270"/>
        <end position="288"/>
    </location>
</feature>
<reference evidence="8" key="1">
    <citation type="submission" date="2019-12" db="UniProtKB">
        <authorList>
            <consortium name="WormBaseParasite"/>
        </authorList>
    </citation>
    <scope>IDENTIFICATION</scope>
</reference>
<dbReference type="InterPro" id="IPR011547">
    <property type="entry name" value="SLC26A/SulP_dom"/>
</dbReference>
<keyword evidence="7" id="KW-1185">Reference proteome</keyword>
<feature type="transmembrane region" description="Helical" evidence="5">
    <location>
        <begin position="426"/>
        <end position="446"/>
    </location>
</feature>
<dbReference type="AlphaFoldDB" id="A0A5S6Q8L3"/>
<keyword evidence="2 5" id="KW-0812">Transmembrane</keyword>
<feature type="domain" description="STAS" evidence="6">
    <location>
        <begin position="539"/>
        <end position="705"/>
    </location>
</feature>